<evidence type="ECO:0000256" key="1">
    <source>
        <dbReference type="ARBA" id="ARBA00001970"/>
    </source>
</evidence>
<feature type="transmembrane region" description="Helical" evidence="13">
    <location>
        <begin position="44"/>
        <end position="67"/>
    </location>
</feature>
<name>A0A842IBT0_9RHOB</name>
<dbReference type="GO" id="GO:0005886">
    <property type="term" value="C:plasma membrane"/>
    <property type="evidence" value="ECO:0007669"/>
    <property type="project" value="UniProtKB-SubCell"/>
</dbReference>
<comment type="caution">
    <text evidence="15">The sequence shown here is derived from an EMBL/GenBank/DDBJ whole genome shotgun (WGS) entry which is preliminary data.</text>
</comment>
<organism evidence="15 16">
    <name type="scientific">Paragemmobacter straminiformis</name>
    <dbReference type="NCBI Taxonomy" id="2045119"/>
    <lineage>
        <taxon>Bacteria</taxon>
        <taxon>Pseudomonadati</taxon>
        <taxon>Pseudomonadota</taxon>
        <taxon>Alphaproteobacteria</taxon>
        <taxon>Rhodobacterales</taxon>
        <taxon>Paracoccaceae</taxon>
        <taxon>Paragemmobacter</taxon>
    </lineage>
</organism>
<evidence type="ECO:0000256" key="6">
    <source>
        <dbReference type="ARBA" id="ARBA00022692"/>
    </source>
</evidence>
<evidence type="ECO:0000256" key="10">
    <source>
        <dbReference type="ARBA" id="ARBA00023004"/>
    </source>
</evidence>
<feature type="domain" description="Cytochrome b561 bacterial/Ni-hydrogenase" evidence="14">
    <location>
        <begin position="8"/>
        <end position="176"/>
    </location>
</feature>
<feature type="transmembrane region" description="Helical" evidence="13">
    <location>
        <begin position="12"/>
        <end position="32"/>
    </location>
</feature>
<evidence type="ECO:0000256" key="3">
    <source>
        <dbReference type="ARBA" id="ARBA00022448"/>
    </source>
</evidence>
<keyword evidence="11 13" id="KW-0472">Membrane</keyword>
<dbReference type="GO" id="GO:0046872">
    <property type="term" value="F:metal ion binding"/>
    <property type="evidence" value="ECO:0007669"/>
    <property type="project" value="UniProtKB-KW"/>
</dbReference>
<comment type="subcellular location">
    <subcellularLocation>
        <location evidence="2">Cell membrane</location>
        <topology evidence="2">Multi-pass membrane protein</topology>
    </subcellularLocation>
</comment>
<evidence type="ECO:0000313" key="16">
    <source>
        <dbReference type="Proteomes" id="UP000555411"/>
    </source>
</evidence>
<reference evidence="15 16" key="1">
    <citation type="journal article" date="2017" name="Int. J. Syst. Evol. Microbiol.">
        <title>Gemmobacter straminiformis sp. nov., isolated from an artificial fountain.</title>
        <authorList>
            <person name="Kang J.Y."/>
            <person name="Kim M.J."/>
            <person name="Chun J."/>
            <person name="Son K.P."/>
            <person name="Jahng K.Y."/>
        </authorList>
    </citation>
    <scope>NUCLEOTIDE SEQUENCE [LARGE SCALE GENOMIC DNA]</scope>
    <source>
        <strain evidence="15 16">CAM-8</strain>
    </source>
</reference>
<comment type="similarity">
    <text evidence="12">Belongs to the cytochrome b561 family.</text>
</comment>
<dbReference type="RefSeq" id="WP_185798697.1">
    <property type="nucleotide sequence ID" value="NZ_JACLQD010000005.1"/>
</dbReference>
<evidence type="ECO:0000259" key="14">
    <source>
        <dbReference type="Pfam" id="PF01292"/>
    </source>
</evidence>
<keyword evidence="3" id="KW-0813">Transport</keyword>
<keyword evidence="4" id="KW-1003">Cell membrane</keyword>
<evidence type="ECO:0000256" key="2">
    <source>
        <dbReference type="ARBA" id="ARBA00004651"/>
    </source>
</evidence>
<keyword evidence="10" id="KW-0408">Iron</keyword>
<comment type="cofactor">
    <cofactor evidence="1">
        <name>heme b</name>
        <dbReference type="ChEBI" id="CHEBI:60344"/>
    </cofactor>
</comment>
<dbReference type="EMBL" id="JACLQD010000005">
    <property type="protein sequence ID" value="MBC2837081.1"/>
    <property type="molecule type" value="Genomic_DNA"/>
</dbReference>
<evidence type="ECO:0000313" key="15">
    <source>
        <dbReference type="EMBL" id="MBC2837081.1"/>
    </source>
</evidence>
<dbReference type="GO" id="GO:0022904">
    <property type="term" value="P:respiratory electron transport chain"/>
    <property type="evidence" value="ECO:0007669"/>
    <property type="project" value="InterPro"/>
</dbReference>
<dbReference type="InterPro" id="IPR016174">
    <property type="entry name" value="Di-haem_cyt_TM"/>
</dbReference>
<evidence type="ECO:0000256" key="12">
    <source>
        <dbReference type="ARBA" id="ARBA00037975"/>
    </source>
</evidence>
<dbReference type="InterPro" id="IPR011577">
    <property type="entry name" value="Cyt_b561_bac/Ni-Hgenase"/>
</dbReference>
<keyword evidence="6 13" id="KW-0812">Transmembrane</keyword>
<dbReference type="GO" id="GO:0009055">
    <property type="term" value="F:electron transfer activity"/>
    <property type="evidence" value="ECO:0007669"/>
    <property type="project" value="InterPro"/>
</dbReference>
<keyword evidence="9 13" id="KW-1133">Transmembrane helix</keyword>
<feature type="transmembrane region" description="Helical" evidence="13">
    <location>
        <begin position="88"/>
        <end position="107"/>
    </location>
</feature>
<evidence type="ECO:0000256" key="9">
    <source>
        <dbReference type="ARBA" id="ARBA00022989"/>
    </source>
</evidence>
<dbReference type="InterPro" id="IPR052168">
    <property type="entry name" value="Cytochrome_b561_oxidase"/>
</dbReference>
<evidence type="ECO:0000256" key="13">
    <source>
        <dbReference type="SAM" id="Phobius"/>
    </source>
</evidence>
<dbReference type="Pfam" id="PF01292">
    <property type="entry name" value="Ni_hydr_CYTB"/>
    <property type="match status" value="1"/>
</dbReference>
<evidence type="ECO:0000256" key="5">
    <source>
        <dbReference type="ARBA" id="ARBA00022617"/>
    </source>
</evidence>
<evidence type="ECO:0000256" key="7">
    <source>
        <dbReference type="ARBA" id="ARBA00022723"/>
    </source>
</evidence>
<evidence type="ECO:0000256" key="4">
    <source>
        <dbReference type="ARBA" id="ARBA00022475"/>
    </source>
</evidence>
<dbReference type="Gene3D" id="1.20.950.20">
    <property type="entry name" value="Transmembrane di-heme cytochromes, Chain C"/>
    <property type="match status" value="1"/>
</dbReference>
<sequence>MLANGPARFGLVTRALHWSIAALILVQLPLGLRLSGLEPGLANLWLYGLHKSLGMTVFALMAIRLVWHVYSPPPAPLGGGWQALAARLVHWTIYALMFAIPLSGWVASSATGIDTVLFDRITLPAIAPVSEAWESAAFAFHDIATKLFMGLLALHIGAALKREMDGDGTLTRMIRG</sequence>
<evidence type="ECO:0000256" key="8">
    <source>
        <dbReference type="ARBA" id="ARBA00022982"/>
    </source>
</evidence>
<protein>
    <submittedName>
        <fullName evidence="15">Cytochrome b</fullName>
    </submittedName>
</protein>
<dbReference type="PANTHER" id="PTHR30529:SF1">
    <property type="entry name" value="CYTOCHROME B561 HOMOLOG 2"/>
    <property type="match status" value="1"/>
</dbReference>
<gene>
    <name evidence="15" type="ORF">H7F16_16310</name>
</gene>
<dbReference type="AlphaFoldDB" id="A0A842IBT0"/>
<dbReference type="GO" id="GO:0020037">
    <property type="term" value="F:heme binding"/>
    <property type="evidence" value="ECO:0007669"/>
    <property type="project" value="TreeGrafter"/>
</dbReference>
<keyword evidence="7" id="KW-0479">Metal-binding</keyword>
<keyword evidence="5" id="KW-0349">Heme</keyword>
<dbReference type="PANTHER" id="PTHR30529">
    <property type="entry name" value="CYTOCHROME B561"/>
    <property type="match status" value="1"/>
</dbReference>
<proteinExistence type="inferred from homology"/>
<accession>A0A842IBT0</accession>
<dbReference type="SUPFAM" id="SSF81342">
    <property type="entry name" value="Transmembrane di-heme cytochromes"/>
    <property type="match status" value="1"/>
</dbReference>
<keyword evidence="8" id="KW-0249">Electron transport</keyword>
<dbReference type="Proteomes" id="UP000555411">
    <property type="component" value="Unassembled WGS sequence"/>
</dbReference>
<keyword evidence="16" id="KW-1185">Reference proteome</keyword>
<evidence type="ECO:0000256" key="11">
    <source>
        <dbReference type="ARBA" id="ARBA00023136"/>
    </source>
</evidence>